<dbReference type="Proteomes" id="UP000243459">
    <property type="component" value="Chromosome 5"/>
</dbReference>
<reference evidence="2" key="1">
    <citation type="journal article" date="2017" name="Nat. Commun.">
        <title>The asparagus genome sheds light on the origin and evolution of a young Y chromosome.</title>
        <authorList>
            <person name="Harkess A."/>
            <person name="Zhou J."/>
            <person name="Xu C."/>
            <person name="Bowers J.E."/>
            <person name="Van der Hulst R."/>
            <person name="Ayyampalayam S."/>
            <person name="Mercati F."/>
            <person name="Riccardi P."/>
            <person name="McKain M.R."/>
            <person name="Kakrana A."/>
            <person name="Tang H."/>
            <person name="Ray J."/>
            <person name="Groenendijk J."/>
            <person name="Arikit S."/>
            <person name="Mathioni S.M."/>
            <person name="Nakano M."/>
            <person name="Shan H."/>
            <person name="Telgmann-Rauber A."/>
            <person name="Kanno A."/>
            <person name="Yue Z."/>
            <person name="Chen H."/>
            <person name="Li W."/>
            <person name="Chen Y."/>
            <person name="Xu X."/>
            <person name="Zhang Y."/>
            <person name="Luo S."/>
            <person name="Chen H."/>
            <person name="Gao J."/>
            <person name="Mao Z."/>
            <person name="Pires J.C."/>
            <person name="Luo M."/>
            <person name="Kudrna D."/>
            <person name="Wing R.A."/>
            <person name="Meyers B.C."/>
            <person name="Yi K."/>
            <person name="Kong H."/>
            <person name="Lavrijsen P."/>
            <person name="Sunseri F."/>
            <person name="Falavigna A."/>
            <person name="Ye Y."/>
            <person name="Leebens-Mack J.H."/>
            <person name="Chen G."/>
        </authorList>
    </citation>
    <scope>NUCLEOTIDE SEQUENCE [LARGE SCALE GENOMIC DNA]</scope>
    <source>
        <strain evidence="2">cv. DH0086</strain>
    </source>
</reference>
<evidence type="ECO:0008006" key="3">
    <source>
        <dbReference type="Google" id="ProtNLM"/>
    </source>
</evidence>
<dbReference type="AlphaFoldDB" id="A0A5P1EPZ0"/>
<name>A0A5P1EPZ0_ASPOF</name>
<accession>A0A5P1EPZ0</accession>
<organism evidence="1 2">
    <name type="scientific">Asparagus officinalis</name>
    <name type="common">Garden asparagus</name>
    <dbReference type="NCBI Taxonomy" id="4686"/>
    <lineage>
        <taxon>Eukaryota</taxon>
        <taxon>Viridiplantae</taxon>
        <taxon>Streptophyta</taxon>
        <taxon>Embryophyta</taxon>
        <taxon>Tracheophyta</taxon>
        <taxon>Spermatophyta</taxon>
        <taxon>Magnoliopsida</taxon>
        <taxon>Liliopsida</taxon>
        <taxon>Asparagales</taxon>
        <taxon>Asparagaceae</taxon>
        <taxon>Asparagoideae</taxon>
        <taxon>Asparagus</taxon>
    </lineage>
</organism>
<keyword evidence="2" id="KW-1185">Reference proteome</keyword>
<dbReference type="EMBL" id="CM007385">
    <property type="protein sequence ID" value="ONK68085.1"/>
    <property type="molecule type" value="Genomic_DNA"/>
</dbReference>
<gene>
    <name evidence="1" type="ORF">A4U43_C05F7270</name>
</gene>
<dbReference type="PANTHER" id="PTHR33116:SF70">
    <property type="entry name" value="NON-LTR RETROELEMENT REVERSE TRANSCRIPTASE-LIKE PROTEIN"/>
    <property type="match status" value="1"/>
</dbReference>
<dbReference type="Gramene" id="ONK68085">
    <property type="protein sequence ID" value="ONK68085"/>
    <property type="gene ID" value="A4U43_C05F7270"/>
</dbReference>
<protein>
    <recommendedName>
        <fullName evidence="3">Reverse transcriptase domain-containing protein</fullName>
    </recommendedName>
</protein>
<dbReference type="OMA" id="ICCKANR"/>
<proteinExistence type="predicted"/>
<dbReference type="PANTHER" id="PTHR33116">
    <property type="entry name" value="REVERSE TRANSCRIPTASE ZINC-BINDING DOMAIN-CONTAINING PROTEIN-RELATED-RELATED"/>
    <property type="match status" value="1"/>
</dbReference>
<evidence type="ECO:0000313" key="1">
    <source>
        <dbReference type="EMBL" id="ONK68085.1"/>
    </source>
</evidence>
<sequence length="176" mass="19636">MIIKAVDERTWKPIRISRGGPPLSHILFADDILLMAEASVAQVRVVKECLDRFCRSSGQKINPLKSKIFISPNVETDLAQRIQWESGFSVTSDLGVYLGMPLLHKKIDKHTFDPLLQKINNKLSGWRSKNLSLAGRITLAKSVITSLPVYTMASIDLPGSVCDKIDQITRSFVWGS</sequence>
<evidence type="ECO:0000313" key="2">
    <source>
        <dbReference type="Proteomes" id="UP000243459"/>
    </source>
</evidence>